<reference evidence="5" key="1">
    <citation type="journal article" date="2019" name="Int. J. Syst. Evol. Microbiol.">
        <title>The Global Catalogue of Microorganisms (GCM) 10K type strain sequencing project: providing services to taxonomists for standard genome sequencing and annotation.</title>
        <authorList>
            <consortium name="The Broad Institute Genomics Platform"/>
            <consortium name="The Broad Institute Genome Sequencing Center for Infectious Disease"/>
            <person name="Wu L."/>
            <person name="Ma J."/>
        </authorList>
    </citation>
    <scope>NUCLEOTIDE SEQUENCE [LARGE SCALE GENOMIC DNA]</scope>
    <source>
        <strain evidence="5">NBRC 112416</strain>
    </source>
</reference>
<dbReference type="PROSITE" id="PS00893">
    <property type="entry name" value="NUDIX_BOX"/>
    <property type="match status" value="1"/>
</dbReference>
<evidence type="ECO:0000256" key="2">
    <source>
        <dbReference type="ARBA" id="ARBA00022801"/>
    </source>
</evidence>
<protein>
    <submittedName>
        <fullName evidence="4">NUDIX pyrophosphatase</fullName>
    </submittedName>
</protein>
<feature type="domain" description="Nudix hydrolase" evidence="3">
    <location>
        <begin position="6"/>
        <end position="146"/>
    </location>
</feature>
<dbReference type="Proteomes" id="UP001156691">
    <property type="component" value="Unassembled WGS sequence"/>
</dbReference>
<dbReference type="InterPro" id="IPR000086">
    <property type="entry name" value="NUDIX_hydrolase_dom"/>
</dbReference>
<dbReference type="PROSITE" id="PS51462">
    <property type="entry name" value="NUDIX"/>
    <property type="match status" value="1"/>
</dbReference>
<keyword evidence="2" id="KW-0378">Hydrolase</keyword>
<dbReference type="Pfam" id="PF00293">
    <property type="entry name" value="NUDIX"/>
    <property type="match status" value="1"/>
</dbReference>
<accession>A0ABQ5WBD2</accession>
<proteinExistence type="predicted"/>
<keyword evidence="5" id="KW-1185">Reference proteome</keyword>
<dbReference type="EMBL" id="BSNS01000023">
    <property type="protein sequence ID" value="GLQ57183.1"/>
    <property type="molecule type" value="Genomic_DNA"/>
</dbReference>
<comment type="caution">
    <text evidence="4">The sequence shown here is derived from an EMBL/GenBank/DDBJ whole genome shotgun (WGS) entry which is preliminary data.</text>
</comment>
<dbReference type="CDD" id="cd04664">
    <property type="entry name" value="NUDIX_DHNTPase_like"/>
    <property type="match status" value="1"/>
</dbReference>
<dbReference type="SUPFAM" id="SSF55811">
    <property type="entry name" value="Nudix"/>
    <property type="match status" value="1"/>
</dbReference>
<dbReference type="InterPro" id="IPR020084">
    <property type="entry name" value="NUDIX_hydrolase_CS"/>
</dbReference>
<evidence type="ECO:0000313" key="4">
    <source>
        <dbReference type="EMBL" id="GLQ57183.1"/>
    </source>
</evidence>
<evidence type="ECO:0000313" key="5">
    <source>
        <dbReference type="Proteomes" id="UP001156691"/>
    </source>
</evidence>
<gene>
    <name evidence="4" type="primary">ntpA</name>
    <name evidence="4" type="ORF">GCM10010862_44420</name>
</gene>
<sequence>MSDPANRRAPFQVLVLPFRLAEGGREYGLFRRSDSGEWQGIAGGGDEGEAPLIAAGREMEEESGLPRNLPLLPLDTIAMVPRTQFQRNGHWGPEILVVPEFSFGVDATHSELVLSHEHGEAGWFPLNIAIDRLNWDSNRTALWELDQRLQHQVFRPRNESAPLSSAFSGRFWERWR</sequence>
<evidence type="ECO:0000256" key="1">
    <source>
        <dbReference type="ARBA" id="ARBA00001946"/>
    </source>
</evidence>
<organism evidence="4 5">
    <name type="scientific">Devosia nitrariae</name>
    <dbReference type="NCBI Taxonomy" id="2071872"/>
    <lineage>
        <taxon>Bacteria</taxon>
        <taxon>Pseudomonadati</taxon>
        <taxon>Pseudomonadota</taxon>
        <taxon>Alphaproteobacteria</taxon>
        <taxon>Hyphomicrobiales</taxon>
        <taxon>Devosiaceae</taxon>
        <taxon>Devosia</taxon>
    </lineage>
</organism>
<dbReference type="RefSeq" id="WP_284342580.1">
    <property type="nucleotide sequence ID" value="NZ_BSNS01000023.1"/>
</dbReference>
<comment type="cofactor">
    <cofactor evidence="1">
        <name>Mg(2+)</name>
        <dbReference type="ChEBI" id="CHEBI:18420"/>
    </cofactor>
</comment>
<name>A0ABQ5WBD2_9HYPH</name>
<dbReference type="InterPro" id="IPR015797">
    <property type="entry name" value="NUDIX_hydrolase-like_dom_sf"/>
</dbReference>
<dbReference type="Gene3D" id="3.90.79.10">
    <property type="entry name" value="Nucleoside Triphosphate Pyrophosphohydrolase"/>
    <property type="match status" value="1"/>
</dbReference>
<evidence type="ECO:0000259" key="3">
    <source>
        <dbReference type="PROSITE" id="PS51462"/>
    </source>
</evidence>